<accession>A0A0F9L3B4</accession>
<protein>
    <recommendedName>
        <fullName evidence="3">DUF350 domain-containing protein</fullName>
    </recommendedName>
</protein>
<sequence length="75" mass="8183">MMFDTLLRINLVNVVYVIAGLFIFTIIGALSFKGLDSALFKIDITSQLQEGNIGAWVFLAAYFISLALIINGILG</sequence>
<gene>
    <name evidence="2" type="ORF">LCGC14_1250070</name>
</gene>
<dbReference type="AlphaFoldDB" id="A0A0F9L3B4"/>
<dbReference type="EMBL" id="LAZR01006839">
    <property type="protein sequence ID" value="KKM89294.1"/>
    <property type="molecule type" value="Genomic_DNA"/>
</dbReference>
<feature type="transmembrane region" description="Helical" evidence="1">
    <location>
        <begin position="12"/>
        <end position="32"/>
    </location>
</feature>
<keyword evidence="1" id="KW-1133">Transmembrane helix</keyword>
<keyword evidence="1" id="KW-0472">Membrane</keyword>
<organism evidence="2">
    <name type="scientific">marine sediment metagenome</name>
    <dbReference type="NCBI Taxonomy" id="412755"/>
    <lineage>
        <taxon>unclassified sequences</taxon>
        <taxon>metagenomes</taxon>
        <taxon>ecological metagenomes</taxon>
    </lineage>
</organism>
<evidence type="ECO:0000256" key="1">
    <source>
        <dbReference type="SAM" id="Phobius"/>
    </source>
</evidence>
<keyword evidence="1" id="KW-0812">Transmembrane</keyword>
<comment type="caution">
    <text evidence="2">The sequence shown here is derived from an EMBL/GenBank/DDBJ whole genome shotgun (WGS) entry which is preliminary data.</text>
</comment>
<reference evidence="2" key="1">
    <citation type="journal article" date="2015" name="Nature">
        <title>Complex archaea that bridge the gap between prokaryotes and eukaryotes.</title>
        <authorList>
            <person name="Spang A."/>
            <person name="Saw J.H."/>
            <person name="Jorgensen S.L."/>
            <person name="Zaremba-Niedzwiedzka K."/>
            <person name="Martijn J."/>
            <person name="Lind A.E."/>
            <person name="van Eijk R."/>
            <person name="Schleper C."/>
            <person name="Guy L."/>
            <person name="Ettema T.J."/>
        </authorList>
    </citation>
    <scope>NUCLEOTIDE SEQUENCE</scope>
</reference>
<proteinExistence type="predicted"/>
<name>A0A0F9L3B4_9ZZZZ</name>
<feature type="transmembrane region" description="Helical" evidence="1">
    <location>
        <begin position="53"/>
        <end position="74"/>
    </location>
</feature>
<evidence type="ECO:0008006" key="3">
    <source>
        <dbReference type="Google" id="ProtNLM"/>
    </source>
</evidence>
<evidence type="ECO:0000313" key="2">
    <source>
        <dbReference type="EMBL" id="KKM89294.1"/>
    </source>
</evidence>